<comment type="similarity">
    <text evidence="1">Belongs to the transferase hexapeptide repeat family.</text>
</comment>
<reference evidence="4" key="1">
    <citation type="journal article" date="2019" name="Int. J. Syst. Evol. Microbiol.">
        <title>The Global Catalogue of Microorganisms (GCM) 10K type strain sequencing project: providing services to taxonomists for standard genome sequencing and annotation.</title>
        <authorList>
            <consortium name="The Broad Institute Genomics Platform"/>
            <consortium name="The Broad Institute Genome Sequencing Center for Infectious Disease"/>
            <person name="Wu L."/>
            <person name="Ma J."/>
        </authorList>
    </citation>
    <scope>NUCLEOTIDE SEQUENCE [LARGE SCALE GENOMIC DNA]</scope>
    <source>
        <strain evidence="4">CECT 7706</strain>
    </source>
</reference>
<dbReference type="PANTHER" id="PTHR23416">
    <property type="entry name" value="SIALIC ACID SYNTHASE-RELATED"/>
    <property type="match status" value="1"/>
</dbReference>
<organism evidence="3 4">
    <name type="scientific">Cyclobacterium jeungdonense</name>
    <dbReference type="NCBI Taxonomy" id="708087"/>
    <lineage>
        <taxon>Bacteria</taxon>
        <taxon>Pseudomonadati</taxon>
        <taxon>Bacteroidota</taxon>
        <taxon>Cytophagia</taxon>
        <taxon>Cytophagales</taxon>
        <taxon>Cyclobacteriaceae</taxon>
        <taxon>Cyclobacterium</taxon>
    </lineage>
</organism>
<dbReference type="EMBL" id="JAUFQS010000035">
    <property type="protein sequence ID" value="MDN3689480.1"/>
    <property type="molecule type" value="Genomic_DNA"/>
</dbReference>
<dbReference type="RefSeq" id="WP_163385845.1">
    <property type="nucleotide sequence ID" value="NZ_JAUFQS010000035.1"/>
</dbReference>
<evidence type="ECO:0000256" key="1">
    <source>
        <dbReference type="ARBA" id="ARBA00007274"/>
    </source>
</evidence>
<keyword evidence="2 3" id="KW-0808">Transferase</keyword>
<protein>
    <submittedName>
        <fullName evidence="3">Acyltransferase</fullName>
        <ecNumber evidence="3">2.3.1.-</ecNumber>
    </submittedName>
</protein>
<accession>A0ABT8CAC7</accession>
<evidence type="ECO:0000313" key="4">
    <source>
        <dbReference type="Proteomes" id="UP001236663"/>
    </source>
</evidence>
<evidence type="ECO:0000256" key="2">
    <source>
        <dbReference type="ARBA" id="ARBA00022679"/>
    </source>
</evidence>
<sequence>MRSKISILYSWFVRSFTYFLPNLPPLMRFRGFLYSLFMDSVGKDFQVHSSVLIVNLSGISIGNNVYIGPNTVIISDNMYIGNEVLIGPNCVLVSQNHTKINQSFRFGPSDKGCIVIEENCWISSHCTISKDSKLPKGSVLGANSFLNKKFEVANAFYCGVPAVYKSKYE</sequence>
<dbReference type="Gene3D" id="2.160.10.10">
    <property type="entry name" value="Hexapeptide repeat proteins"/>
    <property type="match status" value="1"/>
</dbReference>
<dbReference type="InterPro" id="IPR051159">
    <property type="entry name" value="Hexapeptide_acetyltransf"/>
</dbReference>
<dbReference type="Proteomes" id="UP001236663">
    <property type="component" value="Unassembled WGS sequence"/>
</dbReference>
<dbReference type="EC" id="2.3.1.-" evidence="3"/>
<comment type="caution">
    <text evidence="3">The sequence shown here is derived from an EMBL/GenBank/DDBJ whole genome shotgun (WGS) entry which is preliminary data.</text>
</comment>
<dbReference type="SUPFAM" id="SSF51161">
    <property type="entry name" value="Trimeric LpxA-like enzymes"/>
    <property type="match status" value="1"/>
</dbReference>
<name>A0ABT8CAC7_9BACT</name>
<proteinExistence type="inferred from homology"/>
<dbReference type="CDD" id="cd04647">
    <property type="entry name" value="LbH_MAT_like"/>
    <property type="match status" value="1"/>
</dbReference>
<keyword evidence="3" id="KW-0012">Acyltransferase</keyword>
<dbReference type="PANTHER" id="PTHR23416:SF23">
    <property type="entry name" value="ACETYLTRANSFERASE C18B11.09C-RELATED"/>
    <property type="match status" value="1"/>
</dbReference>
<dbReference type="InterPro" id="IPR011004">
    <property type="entry name" value="Trimer_LpxA-like_sf"/>
</dbReference>
<evidence type="ECO:0000313" key="3">
    <source>
        <dbReference type="EMBL" id="MDN3689480.1"/>
    </source>
</evidence>
<keyword evidence="4" id="KW-1185">Reference proteome</keyword>
<gene>
    <name evidence="3" type="ORF">QWZ15_16755</name>
</gene>
<dbReference type="GO" id="GO:0016746">
    <property type="term" value="F:acyltransferase activity"/>
    <property type="evidence" value="ECO:0007669"/>
    <property type="project" value="UniProtKB-KW"/>
</dbReference>